<name>A0A7R7VWR9_ASPCH</name>
<dbReference type="KEGG" id="ache:ACHE_80118S"/>
<proteinExistence type="predicted"/>
<dbReference type="GeneID" id="66986567"/>
<reference evidence="1" key="1">
    <citation type="submission" date="2021-01" db="EMBL/GenBank/DDBJ databases">
        <authorList>
            <consortium name="Aspergillus chevalieri M1 genome sequencing consortium"/>
            <person name="Kazuki M."/>
            <person name="Futagami T."/>
        </authorList>
    </citation>
    <scope>NUCLEOTIDE SEQUENCE</scope>
    <source>
        <strain evidence="1">M1</strain>
    </source>
</reference>
<dbReference type="Pfam" id="PF13450">
    <property type="entry name" value="NAD_binding_8"/>
    <property type="match status" value="1"/>
</dbReference>
<dbReference type="RefSeq" id="XP_043140731.1">
    <property type="nucleotide sequence ID" value="XM_043283454.1"/>
</dbReference>
<reference evidence="1" key="2">
    <citation type="submission" date="2021-02" db="EMBL/GenBank/DDBJ databases">
        <title>Aspergillus chevalieri M1 genome sequence.</title>
        <authorList>
            <person name="Kadooka C."/>
            <person name="Mori K."/>
            <person name="Futagami T."/>
        </authorList>
    </citation>
    <scope>NUCLEOTIDE SEQUENCE</scope>
    <source>
        <strain evidence="1">M1</strain>
    </source>
</reference>
<dbReference type="Gene3D" id="1.10.405.20">
    <property type="match status" value="1"/>
</dbReference>
<protein>
    <recommendedName>
        <fullName evidence="3">Amine oxidase domain-containing protein</fullName>
    </recommendedName>
</protein>
<dbReference type="InterPro" id="IPR036188">
    <property type="entry name" value="FAD/NAD-bd_sf"/>
</dbReference>
<gene>
    <name evidence="1" type="ORF">ACHE_80118S</name>
</gene>
<dbReference type="InterPro" id="IPR050464">
    <property type="entry name" value="Zeta_carotene_desat/Oxidored"/>
</dbReference>
<keyword evidence="2" id="KW-1185">Reference proteome</keyword>
<organism evidence="1 2">
    <name type="scientific">Aspergillus chevalieri</name>
    <name type="common">Eurotium chevalieri</name>
    <dbReference type="NCBI Taxonomy" id="182096"/>
    <lineage>
        <taxon>Eukaryota</taxon>
        <taxon>Fungi</taxon>
        <taxon>Dikarya</taxon>
        <taxon>Ascomycota</taxon>
        <taxon>Pezizomycotina</taxon>
        <taxon>Eurotiomycetes</taxon>
        <taxon>Eurotiomycetidae</taxon>
        <taxon>Eurotiales</taxon>
        <taxon>Aspergillaceae</taxon>
        <taxon>Aspergillus</taxon>
        <taxon>Aspergillus subgen. Aspergillus</taxon>
    </lineage>
</organism>
<dbReference type="PANTHER" id="PTHR42923">
    <property type="entry name" value="PROTOPORPHYRINOGEN OXIDASE"/>
    <property type="match status" value="1"/>
</dbReference>
<dbReference type="SUPFAM" id="SSF51905">
    <property type="entry name" value="FAD/NAD(P)-binding domain"/>
    <property type="match status" value="1"/>
</dbReference>
<dbReference type="PANTHER" id="PTHR42923:SF26">
    <property type="entry name" value="FMN REDUCTASE LOT6, PUTATIVE (AFU_ORTHOLOGUE AFUA_7G06600)-RELATED"/>
    <property type="match status" value="1"/>
</dbReference>
<accession>A0A7R7VWR9</accession>
<dbReference type="Gene3D" id="3.50.50.60">
    <property type="entry name" value="FAD/NAD(P)-binding domain"/>
    <property type="match status" value="1"/>
</dbReference>
<evidence type="ECO:0000313" key="2">
    <source>
        <dbReference type="Proteomes" id="UP000637239"/>
    </source>
</evidence>
<dbReference type="AlphaFoldDB" id="A0A7R7VWR9"/>
<evidence type="ECO:0008006" key="3">
    <source>
        <dbReference type="Google" id="ProtNLM"/>
    </source>
</evidence>
<dbReference type="EMBL" id="AP024423">
    <property type="protein sequence ID" value="BCR92218.1"/>
    <property type="molecule type" value="Genomic_DNA"/>
</dbReference>
<sequence length="437" mass="47450">MASAYSLKESSYDASDIIKRDVCVIGGGATGAYAAVRLGDLGQSVVLVEKKDALGGHTEAYTSPATGEVIDYGVENFQNTTLLRDFFGRFGVNLVAYASDAKSTQYADFSTGTVHRDFSPPTSNFTEYLNQLEKYPYLPYSWELPDPVPEDLLLPFGEFITKYSLENIAYLVGMWGAGNGNILNQTTIYVLKTINKDYISGIQGTDVMADDNHAIYAAMEKHLGSNALLSSTVVAASRPANGSEMKLTISMPSGDKLIVAKKLLVTMPQTPSNMVPLSLDTTERAVFDQFGYNALYVGLVNNTGLGAFVDTMGVNFSNPYNLPGPAGLIYLQSTSAEGVFRIWYNAETDVSEDTVKAESLAAIKRLTGETADFLVFGNHTPYQLSVSGDAIRKGFYNSLNALQGHRNTWYTGAAFLAHHTASLWNYTETLLPDMLAA</sequence>
<evidence type="ECO:0000313" key="1">
    <source>
        <dbReference type="EMBL" id="BCR92218.1"/>
    </source>
</evidence>
<dbReference type="Gene3D" id="3.30.70.1990">
    <property type="match status" value="1"/>
</dbReference>
<dbReference type="GO" id="GO:0016491">
    <property type="term" value="F:oxidoreductase activity"/>
    <property type="evidence" value="ECO:0007669"/>
    <property type="project" value="TreeGrafter"/>
</dbReference>
<dbReference type="Proteomes" id="UP000637239">
    <property type="component" value="Chromosome 8"/>
</dbReference>